<accession>A0A811VL67</accession>
<reference evidence="3" key="1">
    <citation type="submission" date="2020-11" db="EMBL/GenBank/DDBJ databases">
        <authorList>
            <person name="Whitehead M."/>
        </authorList>
    </citation>
    <scope>NUCLEOTIDE SEQUENCE</scope>
    <source>
        <strain evidence="3">EGII</strain>
    </source>
</reference>
<dbReference type="PANTHER" id="PTHR23313:SF0">
    <property type="entry name" value="TESTIS-EXPRESSED PROTEIN 9"/>
    <property type="match status" value="1"/>
</dbReference>
<organism evidence="3 4">
    <name type="scientific">Ceratitis capitata</name>
    <name type="common">Mediterranean fruit fly</name>
    <name type="synonym">Tephritis capitata</name>
    <dbReference type="NCBI Taxonomy" id="7213"/>
    <lineage>
        <taxon>Eukaryota</taxon>
        <taxon>Metazoa</taxon>
        <taxon>Ecdysozoa</taxon>
        <taxon>Arthropoda</taxon>
        <taxon>Hexapoda</taxon>
        <taxon>Insecta</taxon>
        <taxon>Pterygota</taxon>
        <taxon>Neoptera</taxon>
        <taxon>Endopterygota</taxon>
        <taxon>Diptera</taxon>
        <taxon>Brachycera</taxon>
        <taxon>Muscomorpha</taxon>
        <taxon>Tephritoidea</taxon>
        <taxon>Tephritidae</taxon>
        <taxon>Ceratitis</taxon>
        <taxon>Ceratitis</taxon>
    </lineage>
</organism>
<dbReference type="EMBL" id="CAJHJT010000056">
    <property type="protein sequence ID" value="CAD7014853.1"/>
    <property type="molecule type" value="Genomic_DNA"/>
</dbReference>
<dbReference type="OrthoDB" id="269872at2759"/>
<evidence type="ECO:0000256" key="2">
    <source>
        <dbReference type="SAM" id="MobiDB-lite"/>
    </source>
</evidence>
<evidence type="ECO:0000313" key="4">
    <source>
        <dbReference type="Proteomes" id="UP000606786"/>
    </source>
</evidence>
<protein>
    <submittedName>
        <fullName evidence="3">(Mediterranean fruit fly) hypothetical protein</fullName>
    </submittedName>
</protein>
<name>A0A811VL67_CERCA</name>
<dbReference type="Gene3D" id="1.10.287.1490">
    <property type="match status" value="1"/>
</dbReference>
<feature type="compositionally biased region" description="Gly residues" evidence="2">
    <location>
        <begin position="122"/>
        <end position="139"/>
    </location>
</feature>
<feature type="compositionally biased region" description="Polar residues" evidence="2">
    <location>
        <begin position="184"/>
        <end position="198"/>
    </location>
</feature>
<keyword evidence="1" id="KW-0175">Coiled coil</keyword>
<feature type="compositionally biased region" description="Low complexity" evidence="2">
    <location>
        <begin position="46"/>
        <end position="56"/>
    </location>
</feature>
<feature type="coiled-coil region" evidence="1">
    <location>
        <begin position="286"/>
        <end position="421"/>
    </location>
</feature>
<feature type="region of interest" description="Disordered" evidence="2">
    <location>
        <begin position="121"/>
        <end position="223"/>
    </location>
</feature>
<proteinExistence type="predicted"/>
<sequence>MAELLSREKEFIKLNQELDQLTVTSLDQQLQQQQKQTPHHQHPNCNSVSVGNSGNSGSSGSGAGAGAGAGAAVNNISNHLYGGVSKQTNNRSEQRYFTYTKSKGQSTFLKKRLNAGAAAGAVGVGGGGNGVSSGNGAGDGTTDMLSDLPTERSNNTHHTARKFTQQSPISNTPSLRPDGDSVLTAHSETPKTTRTSSTMHRKQIKSPESGTRPHGRGSNCSSRVKEAAFTVKYRNPKFVQSPSLEVLIRDESASMRAKGSGEIDDGYASRRSIEVGKKHISADGLIKFLKSKIAILEEDHERITQEMTQQKELLEKTLERNKKIEQQRDQAFAKHNAMADQLNKTETQLEEVSRRMKERAMEQGGQQKELETARRELKMLSQTNTNLEKRLYRANEELENTKSALATLKNAERELKETMRLDGETKDKQIKSLKKQRADLLNAYKKQLFLIDNLKRQNICMEQSKMIGFGEKEFTKVLEWNTKL</sequence>
<dbReference type="Proteomes" id="UP000606786">
    <property type="component" value="Unassembled WGS sequence"/>
</dbReference>
<feature type="compositionally biased region" description="Gly residues" evidence="2">
    <location>
        <begin position="57"/>
        <end position="68"/>
    </location>
</feature>
<gene>
    <name evidence="3" type="ORF">CCAP1982_LOCUS22820</name>
</gene>
<dbReference type="AlphaFoldDB" id="A0A811VL67"/>
<evidence type="ECO:0000313" key="3">
    <source>
        <dbReference type="EMBL" id="CAD7014853.1"/>
    </source>
</evidence>
<comment type="caution">
    <text evidence="3">The sequence shown here is derived from an EMBL/GenBank/DDBJ whole genome shotgun (WGS) entry which is preliminary data.</text>
</comment>
<feature type="compositionally biased region" description="Polar residues" evidence="2">
    <location>
        <begin position="151"/>
        <end position="174"/>
    </location>
</feature>
<keyword evidence="4" id="KW-1185">Reference proteome</keyword>
<feature type="region of interest" description="Disordered" evidence="2">
    <location>
        <begin position="29"/>
        <end position="68"/>
    </location>
</feature>
<dbReference type="PANTHER" id="PTHR23313">
    <property type="entry name" value="TSEC1-RELATED"/>
    <property type="match status" value="1"/>
</dbReference>
<evidence type="ECO:0000256" key="1">
    <source>
        <dbReference type="SAM" id="Coils"/>
    </source>
</evidence>